<dbReference type="InterPro" id="IPR045083">
    <property type="entry name" value="ATP_synth_F0_asu_bact/mt"/>
</dbReference>
<keyword evidence="3 11" id="KW-0813">Transport</keyword>
<keyword evidence="9 11" id="KW-0472">Membrane</keyword>
<evidence type="ECO:0000256" key="12">
    <source>
        <dbReference type="RuleBase" id="RU000483"/>
    </source>
</evidence>
<feature type="transmembrane region" description="Helical" evidence="11">
    <location>
        <begin position="90"/>
        <end position="115"/>
    </location>
</feature>
<keyword evidence="4 11" id="KW-0138">CF(0)</keyword>
<dbReference type="EMBL" id="LT906441">
    <property type="protein sequence ID" value="SNV36730.1"/>
    <property type="molecule type" value="Genomic_DNA"/>
</dbReference>
<evidence type="ECO:0000256" key="8">
    <source>
        <dbReference type="ARBA" id="ARBA00023065"/>
    </source>
</evidence>
<name>A0A239WRI7_9ACTN</name>
<keyword evidence="10 11" id="KW-0066">ATP synthesis</keyword>
<dbReference type="AlphaFoldDB" id="A0A239WRI7"/>
<dbReference type="PANTHER" id="PTHR11410">
    <property type="entry name" value="ATP SYNTHASE SUBUNIT A"/>
    <property type="match status" value="1"/>
</dbReference>
<dbReference type="PRINTS" id="PR00123">
    <property type="entry name" value="ATPASEA"/>
</dbReference>
<comment type="function">
    <text evidence="11 12">Key component of the proton channel; it plays a direct role in the translocation of protons across the membrane.</text>
</comment>
<dbReference type="InterPro" id="IPR023011">
    <property type="entry name" value="ATP_synth_F0_asu_AS"/>
</dbReference>
<gene>
    <name evidence="11 13" type="primary">atpB</name>
    <name evidence="13" type="ORF">SAMEA4412665_01401</name>
</gene>
<evidence type="ECO:0000256" key="5">
    <source>
        <dbReference type="ARBA" id="ARBA00022692"/>
    </source>
</evidence>
<comment type="similarity">
    <text evidence="2 11 12">Belongs to the ATPase A chain family.</text>
</comment>
<dbReference type="CDD" id="cd00310">
    <property type="entry name" value="ATP-synt_Fo_a_6"/>
    <property type="match status" value="1"/>
</dbReference>
<evidence type="ECO:0000256" key="9">
    <source>
        <dbReference type="ARBA" id="ARBA00023136"/>
    </source>
</evidence>
<evidence type="ECO:0000256" key="3">
    <source>
        <dbReference type="ARBA" id="ARBA00022448"/>
    </source>
</evidence>
<evidence type="ECO:0000256" key="10">
    <source>
        <dbReference type="ARBA" id="ARBA00023310"/>
    </source>
</evidence>
<dbReference type="KEGG" id="cgrn:4412665_01401"/>
<feature type="transmembrane region" description="Helical" evidence="11">
    <location>
        <begin position="122"/>
        <end position="140"/>
    </location>
</feature>
<feature type="transmembrane region" description="Helical" evidence="11">
    <location>
        <begin position="34"/>
        <end position="52"/>
    </location>
</feature>
<dbReference type="GO" id="GO:0045259">
    <property type="term" value="C:proton-transporting ATP synthase complex"/>
    <property type="evidence" value="ECO:0007669"/>
    <property type="project" value="UniProtKB-KW"/>
</dbReference>
<dbReference type="PROSITE" id="PS00449">
    <property type="entry name" value="ATPASE_A"/>
    <property type="match status" value="1"/>
</dbReference>
<evidence type="ECO:0000256" key="4">
    <source>
        <dbReference type="ARBA" id="ARBA00022547"/>
    </source>
</evidence>
<dbReference type="Pfam" id="PF00119">
    <property type="entry name" value="ATP-synt_A"/>
    <property type="match status" value="1"/>
</dbReference>
<evidence type="ECO:0000256" key="2">
    <source>
        <dbReference type="ARBA" id="ARBA00006810"/>
    </source>
</evidence>
<dbReference type="Proteomes" id="UP000215332">
    <property type="component" value="Chromosome 1"/>
</dbReference>
<keyword evidence="7 11" id="KW-1133">Transmembrane helix</keyword>
<evidence type="ECO:0000256" key="11">
    <source>
        <dbReference type="HAMAP-Rule" id="MF_01393"/>
    </source>
</evidence>
<feature type="transmembrane region" description="Helical" evidence="11">
    <location>
        <begin position="160"/>
        <end position="176"/>
    </location>
</feature>
<feature type="transmembrane region" description="Helical" evidence="11">
    <location>
        <begin position="185"/>
        <end position="207"/>
    </location>
</feature>
<evidence type="ECO:0000256" key="7">
    <source>
        <dbReference type="ARBA" id="ARBA00022989"/>
    </source>
</evidence>
<proteinExistence type="inferred from homology"/>
<dbReference type="InterPro" id="IPR000568">
    <property type="entry name" value="ATP_synth_F0_asu"/>
</dbReference>
<sequence length="260" mass="29831">MIHAQVAPLEFKSPGVDDFFFPGTFGVDWADKSFWQILIAAILVLALFFWMSHDLKVVPTGKRQVFAEYFYNFVRNNIARETIGHEYSRWVPYLFALFTFLLVNNWFGEFFVFMFPTFSRIGYVYGIALVTWFVYIIAGVKSQGIKYFKNSVLPPGVPWYLWWLMIPLEFLSNFITRPLTLALRLFANMFAGHLIIMIFVVGGGFLLTYPHSIGYNLAGGVSIIFSFAIFALELFVGLLQSYVFTVLTAQYIASSVSVEH</sequence>
<accession>A0A239WRI7</accession>
<keyword evidence="8 11" id="KW-0406">Ion transport</keyword>
<evidence type="ECO:0000313" key="13">
    <source>
        <dbReference type="EMBL" id="SNV36730.1"/>
    </source>
</evidence>
<evidence type="ECO:0000313" key="14">
    <source>
        <dbReference type="Proteomes" id="UP000215332"/>
    </source>
</evidence>
<dbReference type="InterPro" id="IPR035908">
    <property type="entry name" value="F0_ATP_A_sf"/>
</dbReference>
<dbReference type="SUPFAM" id="SSF81336">
    <property type="entry name" value="F1F0 ATP synthase subunit A"/>
    <property type="match status" value="1"/>
</dbReference>
<organism evidence="13 14">
    <name type="scientific">Cutibacterium granulosum</name>
    <dbReference type="NCBI Taxonomy" id="33011"/>
    <lineage>
        <taxon>Bacteria</taxon>
        <taxon>Bacillati</taxon>
        <taxon>Actinomycetota</taxon>
        <taxon>Actinomycetes</taxon>
        <taxon>Propionibacteriales</taxon>
        <taxon>Propionibacteriaceae</taxon>
        <taxon>Cutibacterium</taxon>
    </lineage>
</organism>
<comment type="subcellular location">
    <subcellularLocation>
        <location evidence="11 12">Cell membrane</location>
        <topology evidence="11 12">Multi-pass membrane protein</topology>
    </subcellularLocation>
    <subcellularLocation>
        <location evidence="1">Membrane</location>
        <topology evidence="1">Multi-pass membrane protein</topology>
    </subcellularLocation>
</comment>
<dbReference type="HAMAP" id="MF_01393">
    <property type="entry name" value="ATP_synth_a_bact"/>
    <property type="match status" value="1"/>
</dbReference>
<dbReference type="GO" id="GO:0046933">
    <property type="term" value="F:proton-transporting ATP synthase activity, rotational mechanism"/>
    <property type="evidence" value="ECO:0007669"/>
    <property type="project" value="UniProtKB-UniRule"/>
</dbReference>
<keyword evidence="5 11" id="KW-0812">Transmembrane</keyword>
<keyword evidence="11" id="KW-1003">Cell membrane</keyword>
<dbReference type="PANTHER" id="PTHR11410:SF0">
    <property type="entry name" value="ATP SYNTHASE SUBUNIT A"/>
    <property type="match status" value="1"/>
</dbReference>
<protein>
    <recommendedName>
        <fullName evidence="11 12">ATP synthase subunit a</fullName>
    </recommendedName>
    <alternativeName>
        <fullName evidence="11">ATP synthase F0 sector subunit a</fullName>
    </alternativeName>
    <alternativeName>
        <fullName evidence="11">F-ATPase subunit 6</fullName>
    </alternativeName>
</protein>
<evidence type="ECO:0000256" key="6">
    <source>
        <dbReference type="ARBA" id="ARBA00022781"/>
    </source>
</evidence>
<keyword evidence="6 11" id="KW-0375">Hydrogen ion transport</keyword>
<dbReference type="NCBIfam" id="TIGR01131">
    <property type="entry name" value="ATP_synt_6_or_A"/>
    <property type="match status" value="1"/>
</dbReference>
<dbReference type="Gene3D" id="1.20.120.220">
    <property type="entry name" value="ATP synthase, F0 complex, subunit A"/>
    <property type="match status" value="1"/>
</dbReference>
<reference evidence="13 14" key="1">
    <citation type="submission" date="2017-06" db="EMBL/GenBank/DDBJ databases">
        <authorList>
            <consortium name="Pathogen Informatics"/>
        </authorList>
    </citation>
    <scope>NUCLEOTIDE SEQUENCE [LARGE SCALE GENOMIC DNA]</scope>
    <source>
        <strain evidence="13 14">NCTC11865</strain>
    </source>
</reference>
<feature type="transmembrane region" description="Helical" evidence="11">
    <location>
        <begin position="213"/>
        <end position="236"/>
    </location>
</feature>
<dbReference type="eggNOG" id="COG0356">
    <property type="taxonomic scope" value="Bacteria"/>
</dbReference>
<evidence type="ECO:0000256" key="1">
    <source>
        <dbReference type="ARBA" id="ARBA00004141"/>
    </source>
</evidence>
<dbReference type="GO" id="GO:0005886">
    <property type="term" value="C:plasma membrane"/>
    <property type="evidence" value="ECO:0007669"/>
    <property type="project" value="UniProtKB-SubCell"/>
</dbReference>